<name>A0A2I1XM74_LACJE</name>
<dbReference type="OrthoDB" id="9863885at2"/>
<dbReference type="GeneID" id="31743021"/>
<protein>
    <submittedName>
        <fullName evidence="1">XkdX family protein</fullName>
    </submittedName>
</protein>
<evidence type="ECO:0000313" key="2">
    <source>
        <dbReference type="Proteomes" id="UP000327236"/>
    </source>
</evidence>
<dbReference type="Proteomes" id="UP000327236">
    <property type="component" value="Unassembled WGS sequence"/>
</dbReference>
<evidence type="ECO:0000313" key="1">
    <source>
        <dbReference type="EMBL" id="KAA9322941.1"/>
    </source>
</evidence>
<comment type="caution">
    <text evidence="1">The sequence shown here is derived from an EMBL/GenBank/DDBJ whole genome shotgun (WGS) entry which is preliminary data.</text>
</comment>
<dbReference type="NCBIfam" id="TIGR01669">
    <property type="entry name" value="phage_XkdX"/>
    <property type="match status" value="1"/>
</dbReference>
<organism evidence="1 2">
    <name type="scientific">Lactobacillus jensenii</name>
    <dbReference type="NCBI Taxonomy" id="109790"/>
    <lineage>
        <taxon>Bacteria</taxon>
        <taxon>Bacillati</taxon>
        <taxon>Bacillota</taxon>
        <taxon>Bacilli</taxon>
        <taxon>Lactobacillales</taxon>
        <taxon>Lactobacillaceae</taxon>
        <taxon>Lactobacillus</taxon>
    </lineage>
</organism>
<proteinExistence type="predicted"/>
<gene>
    <name evidence="1" type="ORF">F6H94_04080</name>
</gene>
<dbReference type="EMBL" id="VYWW01000013">
    <property type="protein sequence ID" value="KAA9322941.1"/>
    <property type="molecule type" value="Genomic_DNA"/>
</dbReference>
<dbReference type="InterPro" id="IPR010022">
    <property type="entry name" value="XkdX"/>
</dbReference>
<dbReference type="Pfam" id="PF09693">
    <property type="entry name" value="Phage_XkdX"/>
    <property type="match status" value="1"/>
</dbReference>
<dbReference type="RefSeq" id="WP_006588842.1">
    <property type="nucleotide sequence ID" value="NZ_CATOUV010000001.1"/>
</dbReference>
<dbReference type="STRING" id="109790.BUE77_04765"/>
<accession>A0A2I1XM74</accession>
<dbReference type="KEGG" id="lje:BUE77_04765"/>
<dbReference type="AlphaFoldDB" id="A0A2I1XM74"/>
<reference evidence="1 2" key="1">
    <citation type="submission" date="2019-09" db="EMBL/GenBank/DDBJ databases">
        <title>Draft genome sequence assemblies of isolates from the urinary tract.</title>
        <authorList>
            <person name="Mores C.R."/>
            <person name="Putonti C."/>
            <person name="Wolfe A.J."/>
        </authorList>
    </citation>
    <scope>NUCLEOTIDE SEQUENCE [LARGE SCALE GENOMIC DNA]</scope>
    <source>
        <strain evidence="1 2">UMB246</strain>
    </source>
</reference>
<sequence>MNFYQTFNLLMFKTVSYCYNVGVYDKAKVATFVELHQITKEQYKALTGDDYVEVSQTATQN</sequence>